<dbReference type="Pfam" id="PF03568">
    <property type="entry name" value="Separin_C"/>
    <property type="match status" value="3"/>
</dbReference>
<organism evidence="7 8">
    <name type="scientific">Smittium angustum</name>
    <dbReference type="NCBI Taxonomy" id="133377"/>
    <lineage>
        <taxon>Eukaryota</taxon>
        <taxon>Fungi</taxon>
        <taxon>Fungi incertae sedis</taxon>
        <taxon>Zoopagomycota</taxon>
        <taxon>Kickxellomycotina</taxon>
        <taxon>Harpellomycetes</taxon>
        <taxon>Harpellales</taxon>
        <taxon>Legeriomycetaceae</taxon>
        <taxon>Smittium</taxon>
    </lineage>
</organism>
<evidence type="ECO:0000256" key="5">
    <source>
        <dbReference type="SAM" id="Coils"/>
    </source>
</evidence>
<dbReference type="GO" id="GO:0005634">
    <property type="term" value="C:nucleus"/>
    <property type="evidence" value="ECO:0007669"/>
    <property type="project" value="InterPro"/>
</dbReference>
<comment type="caution">
    <text evidence="7">The sequence shown here is derived from an EMBL/GenBank/DDBJ whole genome shotgun (WGS) entry which is preliminary data.</text>
</comment>
<dbReference type="InterPro" id="IPR011990">
    <property type="entry name" value="TPR-like_helical_dom_sf"/>
</dbReference>
<keyword evidence="5" id="KW-0175">Coiled coil</keyword>
<evidence type="ECO:0000256" key="1">
    <source>
        <dbReference type="ARBA" id="ARBA00000451"/>
    </source>
</evidence>
<dbReference type="GO" id="GO:0006508">
    <property type="term" value="P:proteolysis"/>
    <property type="evidence" value="ECO:0007669"/>
    <property type="project" value="InterPro"/>
</dbReference>
<accession>A0A2U1J0A9</accession>
<evidence type="ECO:0000313" key="7">
    <source>
        <dbReference type="EMBL" id="PVZ98477.1"/>
    </source>
</evidence>
<name>A0A2U1J0A9_SMIAN</name>
<evidence type="ECO:0000256" key="2">
    <source>
        <dbReference type="ARBA" id="ARBA00012489"/>
    </source>
</evidence>
<reference evidence="7 8" key="1">
    <citation type="journal article" date="2018" name="MBio">
        <title>Comparative Genomics Reveals the Core Gene Toolbox for the Fungus-Insect Symbiosis.</title>
        <authorList>
            <person name="Wang Y."/>
            <person name="Stata M."/>
            <person name="Wang W."/>
            <person name="Stajich J.E."/>
            <person name="White M.M."/>
            <person name="Moncalvo J.M."/>
        </authorList>
    </citation>
    <scope>NUCLEOTIDE SEQUENCE [LARGE SCALE GENOMIC DNA]</scope>
    <source>
        <strain evidence="7 8">AUS-126-30</strain>
    </source>
</reference>
<dbReference type="Proteomes" id="UP000245591">
    <property type="component" value="Unassembled WGS sequence"/>
</dbReference>
<dbReference type="InterPro" id="IPR005314">
    <property type="entry name" value="Peptidase_C50"/>
</dbReference>
<evidence type="ECO:0000313" key="8">
    <source>
        <dbReference type="Proteomes" id="UP000245591"/>
    </source>
</evidence>
<keyword evidence="4" id="KW-0159">Chromosome partition</keyword>
<dbReference type="GO" id="GO:0005737">
    <property type="term" value="C:cytoplasm"/>
    <property type="evidence" value="ECO:0007669"/>
    <property type="project" value="TreeGrafter"/>
</dbReference>
<dbReference type="GO" id="GO:0004197">
    <property type="term" value="F:cysteine-type endopeptidase activity"/>
    <property type="evidence" value="ECO:0007669"/>
    <property type="project" value="InterPro"/>
</dbReference>
<gene>
    <name evidence="7" type="ORF">BB558_005508</name>
</gene>
<dbReference type="EC" id="3.4.22.49" evidence="2"/>
<proteinExistence type="predicted"/>
<dbReference type="PANTHER" id="PTHR12792">
    <property type="entry name" value="EXTRA SPINDLE POLES 1-RELATED"/>
    <property type="match status" value="1"/>
</dbReference>
<dbReference type="GO" id="GO:0051307">
    <property type="term" value="P:meiotic chromosome separation"/>
    <property type="evidence" value="ECO:0007669"/>
    <property type="project" value="TreeGrafter"/>
</dbReference>
<comment type="catalytic activity">
    <reaction evidence="1">
        <text>All bonds known to be hydrolyzed by this endopeptidase have arginine in P1 and an acidic residue in P4. P6 is often occupied by an acidic residue or by a hydroxy-amino-acid residue, the phosphorylation of which enhances cleavage.</text>
        <dbReference type="EC" id="3.4.22.49"/>
    </reaction>
</comment>
<evidence type="ECO:0000256" key="4">
    <source>
        <dbReference type="ARBA" id="ARBA00022829"/>
    </source>
</evidence>
<dbReference type="SUPFAM" id="SSF48452">
    <property type="entry name" value="TPR-like"/>
    <property type="match status" value="1"/>
</dbReference>
<feature type="coiled-coil region" evidence="5">
    <location>
        <begin position="37"/>
        <end position="64"/>
    </location>
</feature>
<evidence type="ECO:0000256" key="3">
    <source>
        <dbReference type="ARBA" id="ARBA00022801"/>
    </source>
</evidence>
<evidence type="ECO:0000259" key="6">
    <source>
        <dbReference type="PROSITE" id="PS51700"/>
    </source>
</evidence>
<dbReference type="PANTHER" id="PTHR12792:SF0">
    <property type="entry name" value="SEPARIN"/>
    <property type="match status" value="1"/>
</dbReference>
<keyword evidence="8" id="KW-1185">Reference proteome</keyword>
<keyword evidence="3" id="KW-0378">Hydrolase</keyword>
<dbReference type="GO" id="GO:0072686">
    <property type="term" value="C:mitotic spindle"/>
    <property type="evidence" value="ECO:0007669"/>
    <property type="project" value="TreeGrafter"/>
</dbReference>
<dbReference type="PROSITE" id="PS51700">
    <property type="entry name" value="SEPARIN"/>
    <property type="match status" value="1"/>
</dbReference>
<dbReference type="InterPro" id="IPR030397">
    <property type="entry name" value="SEPARIN_core_dom"/>
</dbReference>
<protein>
    <recommendedName>
        <fullName evidence="2">separase</fullName>
        <ecNumber evidence="2">3.4.22.49</ecNumber>
    </recommendedName>
</protein>
<dbReference type="EMBL" id="MBFU01000543">
    <property type="protein sequence ID" value="PVZ98477.1"/>
    <property type="molecule type" value="Genomic_DNA"/>
</dbReference>
<sequence>MLASSVFQNCMTPSTCNESAVNELFKLFSISPVIPKKTNQNESIKELTKSKKEITQEKEFAINSTNYKPGNVTAAIKILTQGNKYIQLKDSNLEPKNLLQFTNVVQGAILLLKTYKNKISLEELSLEKSVANFLTFATEKNVELKTALITFSELLIDFKKVKISIKTQHNSEPTVLKGSLKDILFPNLEFTGIEHYPEYLKLTIVYKLNALRYLVVKEYLPDLNIIASDEVYFTELQKIIKSIQTLSGIDISMSAKFANRFIKTIYDIYQLIKTNPNCLKLSVYGIQAYSFTNLQKDDLLNLINHIYNNISTFEKVHLSHLAETKVNDLNKYLTFCNEIIKKKFIKNYEKLNFLHSTKLIVKILNIEKKLDNGLISSRLFISLFDNTSQQHEKKQALTLGSLIHSILQSMIILYSYTDSKTENYAVLEETGQTLYKLRKSAKEQIKPNEIEMIMICIESFKNNIFGIGLASNNMDDSVSQEKLEKLLKSSYILCAGSIGFAQNVVDQNSKNNLITLEGLYEAQAMIVSSLKEYIDNWQQVIITSLEKATEIVNMDIFKNDTYPKERLKTISNIYFGISQKLFYTKHFDSSIKFILCSLETTSNRTDIDFVDLSRKFELAGTIYSNLSNYQYAIQMYARSVTHLVNNYFSAKPLNFLMDFVNNTVPSEKYELLKHEAPEGKTINRLEAIFSAISTILSKKPEYLFKKKYFNQIMLTSHLTSDDFKHLEVDRAHRNQYSLIIKAVIDEIYYYLMQKYDHSSSFKKHILSNSLNIYIGMNSPMEIFSPAVAQSLVNMAKCHLDGGAVEETNATLSEIESFSESKEWNIKFHLLRAELMHILIFENYKYGNDSTNQSFHLEERNSSKDLKIEQKENLYEKTKKYSATLKAHFDKLTTGQSKLLISELLMVSDFFASRQKIELETILLELCSFLQEKYEITDQPSTEMYLSSLVKQGNFQKAHSLSSNLLEKYPERELDGLLKPENVNLDEKSILFHISHGISKSISGELFQSEKIFEGILKLIGFSETAFAQMQSQSSLFSVYLLSKYSYALGKINASTLLATQAYKRLASITSYYNSKYEKLGFEGYFIKPDNDVFEKKDSNESNEEIWLSLKEPSNYRLQQISYDLLKHLVVLYSTRGSKLESEYFALKLVDLANTLGYKSLTIQATLLYASVLVQQNKTDECKECLEKYFHIDGRNSTANENALDTSSIIQSVNNNIDIKEHGTPFFMETVLCIGNIFSKLGKYSESTQVYKYFAEKISKESEYEYRNEILNFLELQYEYDSYKNQSVQTVKDYDNIKLFVDSLSKDENSDNTKFSSKWKPNYPMNYILNNNYTEKDLYTKIEIIENYLTDEYFESDYFLNSDNNAGIVSLYQTMGADIEQPKARGRPSKAVQTLIKNVSGLKYYLDNIYHALLNNDSFFPVSSYFLNILGALRVRVLVAYIRIIPTEKSSTMNEIIQTIGIGGNFDSWIQKQVLIINTLQKENIFGNSLSVIESLLKSDKVISDSKSGNSLLEPTINLVCPSIETIKHSLEPNLTAVSLFLDKKNELLYLVRYENDFANITPTKESPLVAVLSIPGYKEDLEKISEIIKRTEVSINSANSENLRSQESKIEWWSDRVDIDHNFKLLLSQIEVKWFDIFISMLLPKLKKISESLINFQLVKMFIYVYKHEIVKEPAKVISKILLDTCCNSMGNIGYSNANLKNLGEKLECILERYSDSVGICKSEHLMMIIDKELVGIPLENTPSLRMSAICRMSSVESITSILERKQIMELEDQNRKNQTWNIFASHKSGLSSDILQHDSSIISPTNKIGKNSLKSNIDLLSKNQDNILESRFTRLSIGNEKIGKKFSADDFGNTGKYFDTEQIRDTMTIPSKDKLIYADSVNLYYLLNPSGDLERTQSMFENLLKQGHNGYWTGISGRAPLPQEILFGLQNNDIFMYFGHGGGEKYIRRSQLRLVKGLKSAILFGCSSAKLVYNGEYSSTGTPLDFMYLGSSYSVIGNLFDVGDKDIDRFSLEFYKLWKLDTVSSGKVGEVCECPKCNKGGHGHENGLSNIQALVLAREACKMKYITGCAPVVYGFPVYLIPKSTDSL</sequence>
<feature type="domain" description="Peptidase C50" evidence="6">
    <location>
        <begin position="1881"/>
        <end position="1978"/>
    </location>
</feature>